<proteinExistence type="predicted"/>
<name>Q84526_PBCV1</name>
<dbReference type="GeneID" id="917832"/>
<organism evidence="1 2">
    <name type="scientific">Paramecium bursaria Chlorella virus 1</name>
    <name type="common">PBCV-1</name>
    <dbReference type="NCBI Taxonomy" id="10506"/>
    <lineage>
        <taxon>Viruses</taxon>
        <taxon>Varidnaviria</taxon>
        <taxon>Bamfordvirae</taxon>
        <taxon>Nucleocytoviricota</taxon>
        <taxon>Megaviricetes</taxon>
        <taxon>Algavirales</taxon>
        <taxon>Phycodnaviridae</taxon>
        <taxon>Chlorovirus</taxon>
        <taxon>Chlorovirus vanettense</taxon>
    </lineage>
</organism>
<reference evidence="1 2" key="8">
    <citation type="journal article" date="2010" name="J. Virol.">
        <title>Microarray analysis of Paramecium bursaria chlorella virus 1 transcription.</title>
        <authorList>
            <person name="Yanai-Balser G.M."/>
            <person name="Duncan G.A."/>
            <person name="Eudy J.D."/>
            <person name="Wang D."/>
            <person name="Li X."/>
            <person name="Agarkova I.V."/>
            <person name="Dunigan D.D."/>
            <person name="Van Etten J.L."/>
        </authorList>
    </citation>
    <scope>NUCLEOTIDE SEQUENCE [LARGE SCALE GENOMIC DNA]</scope>
</reference>
<reference evidence="1 2" key="3">
    <citation type="journal article" date="1996" name="Virology">
        <title>Analysis of 94 kb of the chlorella virus PBCV-1 330-kb genome: map positions 88 to 182.</title>
        <authorList>
            <person name="Lu Z."/>
            <person name="Li Y."/>
            <person name="Que Q."/>
            <person name="Kutish G.F."/>
            <person name="Rock D.L."/>
            <person name="Van Etten J.L."/>
        </authorList>
    </citation>
    <scope>NUCLEOTIDE SEQUENCE [LARGE SCALE GENOMIC DNA]</scope>
</reference>
<dbReference type="KEGG" id="vg:917832"/>
<dbReference type="EMBL" id="JF411744">
    <property type="protein sequence ID" value="AAC96574.1"/>
    <property type="molecule type" value="Genomic_DNA"/>
</dbReference>
<evidence type="ECO:0000313" key="2">
    <source>
        <dbReference type="Proteomes" id="UP000000862"/>
    </source>
</evidence>
<dbReference type="RefSeq" id="NP_048553.1">
    <property type="nucleotide sequence ID" value="NC_000852.5"/>
</dbReference>
<reference evidence="1 2" key="2">
    <citation type="journal article" date="1995" name="Virology">
        <title>Analysis of 43 kb of the Chlorella virus PBCV-1 330-kb genome: map positions 45 to 88.</title>
        <authorList>
            <person name="Li Y."/>
            <person name="Lu Z."/>
            <person name="Burbank D.E."/>
            <person name="Kutish G.F."/>
            <person name="Rock D.L."/>
            <person name="Van Etten J.L."/>
        </authorList>
    </citation>
    <scope>NUCLEOTIDE SEQUENCE [LARGE SCALE GENOMIC DNA]</scope>
</reference>
<reference evidence="1 2" key="6">
    <citation type="journal article" date="1999" name="Virology">
        <title>Chlorella virus PBCV-1 encodes a functional homospermidine synthase.</title>
        <authorList>
            <person name="Kaiser A."/>
            <person name="Vollmert M."/>
            <person name="Tholl D."/>
            <person name="Graves M.V."/>
            <person name="Gurnon J.R."/>
            <person name="Xing W."/>
            <person name="Lisec A.D."/>
            <person name="Nickerson K.W."/>
            <person name="Van Etten J.L."/>
        </authorList>
    </citation>
    <scope>NUCLEOTIDE SEQUENCE [LARGE SCALE GENOMIC DNA]</scope>
</reference>
<dbReference type="Proteomes" id="UP000000862">
    <property type="component" value="Segment"/>
</dbReference>
<accession>Q84526</accession>
<gene>
    <name evidence="1" type="primary">a206L</name>
</gene>
<reference evidence="1 2" key="7">
    <citation type="journal article" date="2000" name="Virology">
        <title>Characterization of a beta-1,3-glucanase encoded by chlorella virus PBCV-1.</title>
        <authorList>
            <person name="Sun L."/>
            <person name="Gurnon J.R."/>
            <person name="Adams B.J."/>
            <person name="Graves M.V."/>
            <person name="Van Etten J.L."/>
        </authorList>
    </citation>
    <scope>NUCLEOTIDE SEQUENCE [LARGE SCALE GENOMIC DNA]</scope>
</reference>
<reference evidence="1 2" key="1">
    <citation type="journal article" date="1995" name="Virology">
        <title>Analysis of 45 kb of DNA located at the left end of the chlorella virus PBCV-1 genome.</title>
        <authorList>
            <person name="Lu Z."/>
            <person name="Li Y."/>
            <person name="Zhang Y."/>
            <person name="Kutish G.F."/>
            <person name="Rock D.L."/>
            <person name="Van Etten J.L."/>
        </authorList>
    </citation>
    <scope>NUCLEOTIDE SEQUENCE [LARGE SCALE GENOMIC DNA]</scope>
</reference>
<dbReference type="PIR" id="T17696">
    <property type="entry name" value="T17696"/>
</dbReference>
<organismHost>
    <name type="scientific">Chlorella</name>
    <dbReference type="NCBI Taxonomy" id="3071"/>
</organismHost>
<evidence type="ECO:0000313" key="1">
    <source>
        <dbReference type="EMBL" id="AAC96574.1"/>
    </source>
</evidence>
<reference evidence="1 2" key="4">
    <citation type="journal article" date="1996" name="Virology">
        <title>Analysis of 76 kb of the chlorella virus PBCV-1 330-kb genome: map positions 182 to 258.</title>
        <authorList>
            <person name="Kutish G.F."/>
            <person name="Li Y."/>
            <person name="Lu Z."/>
            <person name="Furuta M."/>
            <person name="Rock D.L."/>
            <person name="Van Etten J.L."/>
        </authorList>
    </citation>
    <scope>NUCLEOTIDE SEQUENCE [LARGE SCALE GENOMIC DNA]</scope>
</reference>
<reference evidence="1 2" key="5">
    <citation type="journal article" date="1997" name="Virology">
        <title>Analysis of 74 kb of DNA located at the right end of the 330-kb chlorella virus PBCV-1 genome.</title>
        <authorList>
            <person name="Li Y."/>
            <person name="Lu Z."/>
            <person name="Sun L."/>
            <person name="Ropp S."/>
            <person name="Kutish G.F."/>
            <person name="Rock D.L."/>
            <person name="Van Etten J.L."/>
        </authorList>
    </citation>
    <scope>NUCLEOTIDE SEQUENCE [LARGE SCALE GENOMIC DNA]</scope>
</reference>
<sequence length="85" mass="10043">MWNSLPDRTDNIFPASFPVVNNTTSAVFFSRVCSVEFMGKLDIWRSNALWRLSRRYRSCWSLGSWRLFPRGHCSWGYLSTSFLNR</sequence>
<keyword evidence="2" id="KW-1185">Reference proteome</keyword>
<protein>
    <submittedName>
        <fullName evidence="1">Uncharacterized protein</fullName>
    </submittedName>
</protein>